<reference evidence="1 2" key="1">
    <citation type="submission" date="2019-02" db="EMBL/GenBank/DDBJ databases">
        <title>Deep-cultivation of Planctomycetes and their phenomic and genomic characterization uncovers novel biology.</title>
        <authorList>
            <person name="Wiegand S."/>
            <person name="Jogler M."/>
            <person name="Boedeker C."/>
            <person name="Pinto D."/>
            <person name="Vollmers J."/>
            <person name="Rivas-Marin E."/>
            <person name="Kohn T."/>
            <person name="Peeters S.H."/>
            <person name="Heuer A."/>
            <person name="Rast P."/>
            <person name="Oberbeckmann S."/>
            <person name="Bunk B."/>
            <person name="Jeske O."/>
            <person name="Meyerdierks A."/>
            <person name="Storesund J.E."/>
            <person name="Kallscheuer N."/>
            <person name="Luecker S."/>
            <person name="Lage O.M."/>
            <person name="Pohl T."/>
            <person name="Merkel B.J."/>
            <person name="Hornburger P."/>
            <person name="Mueller R.-W."/>
            <person name="Bruemmer F."/>
            <person name="Labrenz M."/>
            <person name="Spormann A.M."/>
            <person name="Op Den Camp H."/>
            <person name="Overmann J."/>
            <person name="Amann R."/>
            <person name="Jetten M.S.M."/>
            <person name="Mascher T."/>
            <person name="Medema M.H."/>
            <person name="Devos D.P."/>
            <person name="Kaster A.-K."/>
            <person name="Ovreas L."/>
            <person name="Rohde M."/>
            <person name="Galperin M.Y."/>
            <person name="Jogler C."/>
        </authorList>
    </citation>
    <scope>NUCLEOTIDE SEQUENCE [LARGE SCALE GENOMIC DNA]</scope>
    <source>
        <strain evidence="1 2">Pla144</strain>
    </source>
</reference>
<keyword evidence="2" id="KW-1185">Reference proteome</keyword>
<dbReference type="EMBL" id="SJPS01000009">
    <property type="protein sequence ID" value="TWU21795.1"/>
    <property type="molecule type" value="Genomic_DNA"/>
</dbReference>
<sequence>MLAGAAIAITALREDAVSRIALGLLRGHGQSSFSQIRVENELNERLLYVVDF</sequence>
<proteinExistence type="predicted"/>
<name>A0A5C6CCN9_9BACT</name>
<dbReference type="AlphaFoldDB" id="A0A5C6CCN9"/>
<evidence type="ECO:0000313" key="1">
    <source>
        <dbReference type="EMBL" id="TWU21795.1"/>
    </source>
</evidence>
<accession>A0A5C6CCN9</accession>
<evidence type="ECO:0000313" key="2">
    <source>
        <dbReference type="Proteomes" id="UP000318437"/>
    </source>
</evidence>
<organism evidence="1 2">
    <name type="scientific">Bythopirellula polymerisocia</name>
    <dbReference type="NCBI Taxonomy" id="2528003"/>
    <lineage>
        <taxon>Bacteria</taxon>
        <taxon>Pseudomonadati</taxon>
        <taxon>Planctomycetota</taxon>
        <taxon>Planctomycetia</taxon>
        <taxon>Pirellulales</taxon>
        <taxon>Lacipirellulaceae</taxon>
        <taxon>Bythopirellula</taxon>
    </lineage>
</organism>
<gene>
    <name evidence="1" type="ORF">Pla144_44910</name>
</gene>
<protein>
    <submittedName>
        <fullName evidence="1">Uncharacterized protein</fullName>
    </submittedName>
</protein>
<comment type="caution">
    <text evidence="1">The sequence shown here is derived from an EMBL/GenBank/DDBJ whole genome shotgun (WGS) entry which is preliminary data.</text>
</comment>
<dbReference type="Proteomes" id="UP000318437">
    <property type="component" value="Unassembled WGS sequence"/>
</dbReference>